<dbReference type="Gene3D" id="1.10.1200.10">
    <property type="entry name" value="ACP-like"/>
    <property type="match status" value="1"/>
</dbReference>
<dbReference type="EMBL" id="BAABIV010000002">
    <property type="protein sequence ID" value="GAA4970532.1"/>
    <property type="molecule type" value="Genomic_DNA"/>
</dbReference>
<dbReference type="Pfam" id="PF00550">
    <property type="entry name" value="PP-binding"/>
    <property type="match status" value="1"/>
</dbReference>
<dbReference type="RefSeq" id="WP_226030064.1">
    <property type="nucleotide sequence ID" value="NZ_BAABIV010000002.1"/>
</dbReference>
<evidence type="ECO:0000313" key="3">
    <source>
        <dbReference type="Proteomes" id="UP001500610"/>
    </source>
</evidence>
<proteinExistence type="predicted"/>
<dbReference type="Proteomes" id="UP001500610">
    <property type="component" value="Unassembled WGS sequence"/>
</dbReference>
<evidence type="ECO:0000259" key="1">
    <source>
        <dbReference type="PROSITE" id="PS50075"/>
    </source>
</evidence>
<feature type="domain" description="Carrier" evidence="1">
    <location>
        <begin position="11"/>
        <end position="89"/>
    </location>
</feature>
<reference evidence="3" key="1">
    <citation type="journal article" date="2019" name="Int. J. Syst. Evol. Microbiol.">
        <title>The Global Catalogue of Microorganisms (GCM) 10K type strain sequencing project: providing services to taxonomists for standard genome sequencing and annotation.</title>
        <authorList>
            <consortium name="The Broad Institute Genomics Platform"/>
            <consortium name="The Broad Institute Genome Sequencing Center for Infectious Disease"/>
            <person name="Wu L."/>
            <person name="Ma J."/>
        </authorList>
    </citation>
    <scope>NUCLEOTIDE SEQUENCE [LARGE SCALE GENOMIC DNA]</scope>
    <source>
        <strain evidence="3">JCM 17657</strain>
    </source>
</reference>
<name>A0ABP9HGP9_9ACTN</name>
<evidence type="ECO:0000313" key="2">
    <source>
        <dbReference type="EMBL" id="GAA4970532.1"/>
    </source>
</evidence>
<keyword evidence="3" id="KW-1185">Reference proteome</keyword>
<organism evidence="2 3">
    <name type="scientific">Streptomyces hyderabadensis</name>
    <dbReference type="NCBI Taxonomy" id="598549"/>
    <lineage>
        <taxon>Bacteria</taxon>
        <taxon>Bacillati</taxon>
        <taxon>Actinomycetota</taxon>
        <taxon>Actinomycetes</taxon>
        <taxon>Kitasatosporales</taxon>
        <taxon>Streptomycetaceae</taxon>
        <taxon>Streptomyces</taxon>
    </lineage>
</organism>
<dbReference type="PROSITE" id="PS50075">
    <property type="entry name" value="CARRIER"/>
    <property type="match status" value="1"/>
</dbReference>
<comment type="caution">
    <text evidence="2">The sequence shown here is derived from an EMBL/GenBank/DDBJ whole genome shotgun (WGS) entry which is preliminary data.</text>
</comment>
<protein>
    <submittedName>
        <fullName evidence="2">Phosphopantetheine-binding protein</fullName>
    </submittedName>
</protein>
<accession>A0ABP9HGP9</accession>
<dbReference type="InterPro" id="IPR036736">
    <property type="entry name" value="ACP-like_sf"/>
</dbReference>
<sequence length="91" mass="10008">MTEQTTAETGVPTPAEIESHLLEFLEARTKSAVSPDLDLFASGLVSSMFAMELVVLLEQRYGVAVVGGDLKLDNFRTVQRITELVLRLRDA</sequence>
<gene>
    <name evidence="2" type="ORF">GCM10023257_03060</name>
</gene>
<dbReference type="InterPro" id="IPR009081">
    <property type="entry name" value="PP-bd_ACP"/>
</dbReference>
<dbReference type="SUPFAM" id="SSF47336">
    <property type="entry name" value="ACP-like"/>
    <property type="match status" value="1"/>
</dbReference>